<protein>
    <recommendedName>
        <fullName evidence="5">BZIP domain-containing protein</fullName>
    </recommendedName>
</protein>
<feature type="coiled-coil region" evidence="1">
    <location>
        <begin position="298"/>
        <end position="325"/>
    </location>
</feature>
<sequence>MHNNVNGSTNNNSSDHLYPHHLLQQHHHRHPQLQYPYPASQRSPCTLCDPATSSAITAANYLRHSPFFFATAATDPATYPIPTAFQQLKNNTNDTLSSPSSIPAVFPYGSATMANPNPEVFVYPNGAATSYVPMASSFTVPNTATEYPVFASGTTTTLQPVSNMATSAAPSRPSDHLWNCTPRSSPEYAVHDRTDNSSYQNGSRRSSGQMSVDKDDGEDPNPEMPVFYEVEDDGTPEQQQPTVTSSRAKPATTLHRKGRQRSAGPLSSHAVYARLNRERRKQYIVQLEQYRSTMRKRQVSAREALARIREESQRLTEEIAGLRRDLQQNGALMKLLTEDQKQEEKHSEQPSNGDVEPMAE</sequence>
<evidence type="ECO:0000313" key="4">
    <source>
        <dbReference type="Proteomes" id="UP000192578"/>
    </source>
</evidence>
<feature type="compositionally biased region" description="Polar residues" evidence="2">
    <location>
        <begin position="196"/>
        <end position="210"/>
    </location>
</feature>
<feature type="compositionally biased region" description="Basic and acidic residues" evidence="2">
    <location>
        <begin position="336"/>
        <end position="348"/>
    </location>
</feature>
<feature type="compositionally biased region" description="Polar residues" evidence="2">
    <location>
        <begin position="236"/>
        <end position="247"/>
    </location>
</feature>
<keyword evidence="4" id="KW-1185">Reference proteome</keyword>
<name>A0A1W0WBI9_HYPEX</name>
<evidence type="ECO:0000256" key="1">
    <source>
        <dbReference type="SAM" id="Coils"/>
    </source>
</evidence>
<evidence type="ECO:0000256" key="2">
    <source>
        <dbReference type="SAM" id="MobiDB-lite"/>
    </source>
</evidence>
<evidence type="ECO:0008006" key="5">
    <source>
        <dbReference type="Google" id="ProtNLM"/>
    </source>
</evidence>
<gene>
    <name evidence="3" type="ORF">BV898_13143</name>
</gene>
<feature type="region of interest" description="Disordered" evidence="2">
    <location>
        <begin position="161"/>
        <end position="270"/>
    </location>
</feature>
<keyword evidence="1" id="KW-0175">Coiled coil</keyword>
<dbReference type="AlphaFoldDB" id="A0A1W0WBI9"/>
<organism evidence="3 4">
    <name type="scientific">Hypsibius exemplaris</name>
    <name type="common">Freshwater tardigrade</name>
    <dbReference type="NCBI Taxonomy" id="2072580"/>
    <lineage>
        <taxon>Eukaryota</taxon>
        <taxon>Metazoa</taxon>
        <taxon>Ecdysozoa</taxon>
        <taxon>Tardigrada</taxon>
        <taxon>Eutardigrada</taxon>
        <taxon>Parachela</taxon>
        <taxon>Hypsibioidea</taxon>
        <taxon>Hypsibiidae</taxon>
        <taxon>Hypsibius</taxon>
    </lineage>
</organism>
<feature type="region of interest" description="Disordered" evidence="2">
    <location>
        <begin position="336"/>
        <end position="360"/>
    </location>
</feature>
<evidence type="ECO:0000313" key="3">
    <source>
        <dbReference type="EMBL" id="OQV12574.1"/>
    </source>
</evidence>
<proteinExistence type="predicted"/>
<dbReference type="EMBL" id="MTYJ01000141">
    <property type="protein sequence ID" value="OQV12574.1"/>
    <property type="molecule type" value="Genomic_DNA"/>
</dbReference>
<accession>A0A1W0WBI9</accession>
<dbReference type="Proteomes" id="UP000192578">
    <property type="component" value="Unassembled WGS sequence"/>
</dbReference>
<comment type="caution">
    <text evidence="3">The sequence shown here is derived from an EMBL/GenBank/DDBJ whole genome shotgun (WGS) entry which is preliminary data.</text>
</comment>
<reference evidence="4" key="1">
    <citation type="submission" date="2017-01" db="EMBL/GenBank/DDBJ databases">
        <title>Comparative genomics of anhydrobiosis in the tardigrade Hypsibius dujardini.</title>
        <authorList>
            <person name="Yoshida Y."/>
            <person name="Koutsovoulos G."/>
            <person name="Laetsch D."/>
            <person name="Stevens L."/>
            <person name="Kumar S."/>
            <person name="Horikawa D."/>
            <person name="Ishino K."/>
            <person name="Komine S."/>
            <person name="Tomita M."/>
            <person name="Blaxter M."/>
            <person name="Arakawa K."/>
        </authorList>
    </citation>
    <scope>NUCLEOTIDE SEQUENCE [LARGE SCALE GENOMIC DNA]</scope>
    <source>
        <strain evidence="4">Z151</strain>
    </source>
</reference>
<dbReference type="OrthoDB" id="10617980at2759"/>